<evidence type="ECO:0000313" key="3">
    <source>
        <dbReference type="Proteomes" id="UP000242457"/>
    </source>
</evidence>
<keyword evidence="1" id="KW-1133">Transmembrane helix</keyword>
<accession>A0A2A3E6B7</accession>
<sequence>MSRNAEVAARGKVLSVLELVSGSGGGAVRTCSKTNFPAEHIPEIEFRGGDCLEVGRYVQFSLIYDTYIIIVNVSIVYVFRRIMKIYKYGIFYIISYKAEIGQDNLNKKLLSAICQELRETTFVSARHPLLCRYIENKLQKVSKDFEHKMEALAVLKRVKVPLVGKLYTALAFTMFQN</sequence>
<reference evidence="2 3" key="1">
    <citation type="submission" date="2014-07" db="EMBL/GenBank/DDBJ databases">
        <title>Genomic and transcriptomic analysis on Apis cerana provide comprehensive insights into honey bee biology.</title>
        <authorList>
            <person name="Diao Q."/>
            <person name="Sun L."/>
            <person name="Zheng H."/>
            <person name="Zheng H."/>
            <person name="Xu S."/>
            <person name="Wang S."/>
            <person name="Zeng Z."/>
            <person name="Hu F."/>
            <person name="Su S."/>
            <person name="Wu J."/>
        </authorList>
    </citation>
    <scope>NUCLEOTIDE SEQUENCE [LARGE SCALE GENOMIC DNA]</scope>
    <source>
        <tissue evidence="2">Pupae without intestine</tissue>
    </source>
</reference>
<protein>
    <submittedName>
        <fullName evidence="2">Uncharacterized protein</fullName>
    </submittedName>
</protein>
<dbReference type="Proteomes" id="UP000242457">
    <property type="component" value="Unassembled WGS sequence"/>
</dbReference>
<keyword evidence="1" id="KW-0812">Transmembrane</keyword>
<proteinExistence type="predicted"/>
<dbReference type="EMBL" id="KZ288354">
    <property type="protein sequence ID" value="PBC27255.1"/>
    <property type="molecule type" value="Genomic_DNA"/>
</dbReference>
<gene>
    <name evidence="2" type="ORF">APICC_00932</name>
</gene>
<organism evidence="2 3">
    <name type="scientific">Apis cerana cerana</name>
    <name type="common">Oriental honeybee</name>
    <dbReference type="NCBI Taxonomy" id="94128"/>
    <lineage>
        <taxon>Eukaryota</taxon>
        <taxon>Metazoa</taxon>
        <taxon>Ecdysozoa</taxon>
        <taxon>Arthropoda</taxon>
        <taxon>Hexapoda</taxon>
        <taxon>Insecta</taxon>
        <taxon>Pterygota</taxon>
        <taxon>Neoptera</taxon>
        <taxon>Endopterygota</taxon>
        <taxon>Hymenoptera</taxon>
        <taxon>Apocrita</taxon>
        <taxon>Aculeata</taxon>
        <taxon>Apoidea</taxon>
        <taxon>Anthophila</taxon>
        <taxon>Apidae</taxon>
        <taxon>Apis</taxon>
    </lineage>
</organism>
<evidence type="ECO:0000256" key="1">
    <source>
        <dbReference type="SAM" id="Phobius"/>
    </source>
</evidence>
<name>A0A2A3E6B7_APICC</name>
<keyword evidence="1" id="KW-0472">Membrane</keyword>
<feature type="transmembrane region" description="Helical" evidence="1">
    <location>
        <begin position="62"/>
        <end position="79"/>
    </location>
</feature>
<keyword evidence="3" id="KW-1185">Reference proteome</keyword>
<dbReference type="AlphaFoldDB" id="A0A2A3E6B7"/>
<evidence type="ECO:0000313" key="2">
    <source>
        <dbReference type="EMBL" id="PBC27255.1"/>
    </source>
</evidence>